<dbReference type="Proteomes" id="UP001164472">
    <property type="component" value="Chromosome"/>
</dbReference>
<dbReference type="AlphaFoldDB" id="A0A9E8HNF8"/>
<protein>
    <submittedName>
        <fullName evidence="1">Uncharacterized protein</fullName>
    </submittedName>
</protein>
<name>A0A9E8HNF8_9ALTE</name>
<proteinExistence type="predicted"/>
<reference evidence="1" key="1">
    <citation type="submission" date="2022-07" db="EMBL/GenBank/DDBJ databases">
        <title>Alkalimarinus sp. nov., isolated from gut of a Alitta virens.</title>
        <authorList>
            <person name="Yang A.I."/>
            <person name="Shin N.-R."/>
        </authorList>
    </citation>
    <scope>NUCLEOTIDE SEQUENCE</scope>
    <source>
        <strain evidence="1">FA028</strain>
    </source>
</reference>
<gene>
    <name evidence="1" type="ORF">NNL22_06145</name>
</gene>
<evidence type="ECO:0000313" key="2">
    <source>
        <dbReference type="Proteomes" id="UP001164472"/>
    </source>
</evidence>
<dbReference type="RefSeq" id="WP_251811972.1">
    <property type="nucleotide sequence ID" value="NZ_CP101527.1"/>
</dbReference>
<evidence type="ECO:0000313" key="1">
    <source>
        <dbReference type="EMBL" id="UZW76156.1"/>
    </source>
</evidence>
<dbReference type="EMBL" id="CP101527">
    <property type="protein sequence ID" value="UZW76156.1"/>
    <property type="molecule type" value="Genomic_DNA"/>
</dbReference>
<organism evidence="1 2">
    <name type="scientific">Alkalimarinus sediminis</name>
    <dbReference type="NCBI Taxonomy" id="1632866"/>
    <lineage>
        <taxon>Bacteria</taxon>
        <taxon>Pseudomonadati</taxon>
        <taxon>Pseudomonadota</taxon>
        <taxon>Gammaproteobacteria</taxon>
        <taxon>Alteromonadales</taxon>
        <taxon>Alteromonadaceae</taxon>
        <taxon>Alkalimarinus</taxon>
    </lineage>
</organism>
<accession>A0A9E8HNF8</accession>
<dbReference type="KEGG" id="asem:NNL22_06145"/>
<sequence>MDIDKNTYLSLVRISENYSIDICHSVVMNELKGSNLYAPMIALNAAILKNSTINSSIKRCAIAKLALELINRINTMNFPIDILEKYPLAFSRLAEFLTQEELQSNDYDEDFYLKDSRLVLAASVPCGAQVVDLISNTGWKYVLQQMGSRHFRGFISSFIDMCKSEGWYRIHTEPRYLEEFNQEGWNKCYSGIAALLEKNTHIKGVIGTSWFFDPQLINISPRLGYLQTVPINGGAAMVRNGPGKIHTQRATATSKTRRALYEEGKYKPVCYSIVWPRDKLLDWNKQYLASL</sequence>
<keyword evidence="2" id="KW-1185">Reference proteome</keyword>